<evidence type="ECO:0000313" key="2">
    <source>
        <dbReference type="EMBL" id="QOZ66004.1"/>
    </source>
</evidence>
<accession>A0AAE7NP28</accession>
<reference evidence="2 3" key="1">
    <citation type="submission" date="2018-06" db="EMBL/GenBank/DDBJ databases">
        <title>Comparative genomics of Bradyrhizobium nodulating Arachidis hypogaea.</title>
        <authorList>
            <person name="Li Y."/>
        </authorList>
    </citation>
    <scope>NUCLEOTIDE SEQUENCE [LARGE SCALE GENOMIC DNA]</scope>
    <source>
        <strain evidence="2 3">CCBAU 051107</strain>
    </source>
</reference>
<protein>
    <submittedName>
        <fullName evidence="2">Uncharacterized protein</fullName>
    </submittedName>
</protein>
<dbReference type="Proteomes" id="UP000594015">
    <property type="component" value="Chromosome"/>
</dbReference>
<evidence type="ECO:0000313" key="3">
    <source>
        <dbReference type="Proteomes" id="UP000594015"/>
    </source>
</evidence>
<organism evidence="2 3">
    <name type="scientific">Bradyrhizobium arachidis</name>
    <dbReference type="NCBI Taxonomy" id="858423"/>
    <lineage>
        <taxon>Bacteria</taxon>
        <taxon>Pseudomonadati</taxon>
        <taxon>Pseudomonadota</taxon>
        <taxon>Alphaproteobacteria</taxon>
        <taxon>Hyphomicrobiales</taxon>
        <taxon>Nitrobacteraceae</taxon>
        <taxon>Bradyrhizobium</taxon>
    </lineage>
</organism>
<feature type="region of interest" description="Disordered" evidence="1">
    <location>
        <begin position="42"/>
        <end position="68"/>
    </location>
</feature>
<proteinExistence type="predicted"/>
<sequence length="68" mass="7810">MHPLPLRERVARRVATGRVRGLHPHEHSGEWREPLIRCFAPPSPARGEGKKSQPRNQITLALSCWKPR</sequence>
<dbReference type="EMBL" id="CP030050">
    <property type="protein sequence ID" value="QOZ66004.1"/>
    <property type="molecule type" value="Genomic_DNA"/>
</dbReference>
<name>A0AAE7NP28_9BRAD</name>
<dbReference type="AlphaFoldDB" id="A0AAE7NP28"/>
<evidence type="ECO:0000256" key="1">
    <source>
        <dbReference type="SAM" id="MobiDB-lite"/>
    </source>
</evidence>
<gene>
    <name evidence="2" type="ORF">WN72_06015</name>
</gene>
<dbReference type="KEGG" id="barh:WN72_06015"/>